<organism evidence="1 2">
    <name type="scientific">Papaver somniferum</name>
    <name type="common">Opium poppy</name>
    <dbReference type="NCBI Taxonomy" id="3469"/>
    <lineage>
        <taxon>Eukaryota</taxon>
        <taxon>Viridiplantae</taxon>
        <taxon>Streptophyta</taxon>
        <taxon>Embryophyta</taxon>
        <taxon>Tracheophyta</taxon>
        <taxon>Spermatophyta</taxon>
        <taxon>Magnoliopsida</taxon>
        <taxon>Ranunculales</taxon>
        <taxon>Papaveraceae</taxon>
        <taxon>Papaveroideae</taxon>
        <taxon>Papaver</taxon>
    </lineage>
</organism>
<evidence type="ECO:0000313" key="2">
    <source>
        <dbReference type="Proteomes" id="UP000316621"/>
    </source>
</evidence>
<dbReference type="Gene3D" id="3.40.50.1820">
    <property type="entry name" value="alpha/beta hydrolase"/>
    <property type="match status" value="1"/>
</dbReference>
<dbReference type="AlphaFoldDB" id="A0A4Y7K6T5"/>
<sequence>MSSQANQTDNFEDSGLTRLTTETKWHDERYRRSVMASLVKGVYVLKDDHRRHRQGSEALAPPWWESFNFKLMHSLMDDGDSSIFGAVYEYIPVSNNFHDLKRAPKYVVAFRGTSRKQDTVLGDILLDIGVLVNTLHRSLRFKKAAQAVRKTFSEEGASRSNIWLAGHSLCASIAMLAGKTMAKEGIFLESYLYNPPFVAAPIKLIGSMTVRRVIHGACTLFTVGLTVVLQNNEERQQSEDLFTAISPWVPNLFLHPNDVICSGYIGYFEHRERMESIGGGVLGNLATRYSWQGLFMNATFGQEYWPEEKSHLIPSACVTTSSDPRPHKLSQWFTDDSVSGPTLYRY</sequence>
<dbReference type="InterPro" id="IPR029058">
    <property type="entry name" value="AB_hydrolase_fold"/>
</dbReference>
<gene>
    <name evidence="1" type="ORF">C5167_031300</name>
</gene>
<dbReference type="PANTHER" id="PTHR31479:SF25">
    <property type="entry name" value="OS07G0527900 PROTEIN"/>
    <property type="match status" value="1"/>
</dbReference>
<dbReference type="OMA" id="FGFHLEN"/>
<dbReference type="SUPFAM" id="SSF53474">
    <property type="entry name" value="alpha/beta-Hydrolases"/>
    <property type="match status" value="1"/>
</dbReference>
<evidence type="ECO:0000313" key="1">
    <source>
        <dbReference type="EMBL" id="RZC68042.1"/>
    </source>
</evidence>
<name>A0A4Y7K6T5_PAPSO</name>
<dbReference type="Gramene" id="RZC68042">
    <property type="protein sequence ID" value="RZC68042"/>
    <property type="gene ID" value="C5167_031300"/>
</dbReference>
<reference evidence="1 2" key="1">
    <citation type="journal article" date="2018" name="Science">
        <title>The opium poppy genome and morphinan production.</title>
        <authorList>
            <person name="Guo L."/>
            <person name="Winzer T."/>
            <person name="Yang X."/>
            <person name="Li Y."/>
            <person name="Ning Z."/>
            <person name="He Z."/>
            <person name="Teodor R."/>
            <person name="Lu Y."/>
            <person name="Bowser T.A."/>
            <person name="Graham I.A."/>
            <person name="Ye K."/>
        </authorList>
    </citation>
    <scope>NUCLEOTIDE SEQUENCE [LARGE SCALE GENOMIC DNA]</scope>
    <source>
        <strain evidence="2">cv. HN1</strain>
        <tissue evidence="1">Leaves</tissue>
    </source>
</reference>
<proteinExistence type="predicted"/>
<dbReference type="PANTHER" id="PTHR31479">
    <property type="entry name" value="ALPHA/BETA-HYDROLASES SUPERFAMILY PROTEIN"/>
    <property type="match status" value="1"/>
</dbReference>
<accession>A0A4Y7K6T5</accession>
<keyword evidence="2" id="KW-1185">Reference proteome</keyword>
<dbReference type="Proteomes" id="UP000316621">
    <property type="component" value="Chromosome 7"/>
</dbReference>
<dbReference type="EMBL" id="CM010721">
    <property type="protein sequence ID" value="RZC68042.1"/>
    <property type="molecule type" value="Genomic_DNA"/>
</dbReference>
<protein>
    <recommendedName>
        <fullName evidence="3">Fungal lipase-like domain-containing protein</fullName>
    </recommendedName>
</protein>
<evidence type="ECO:0008006" key="3">
    <source>
        <dbReference type="Google" id="ProtNLM"/>
    </source>
</evidence>